<accession>A0AA39QIG0</accession>
<dbReference type="Gene3D" id="3.40.50.12780">
    <property type="entry name" value="N-terminal domain of ligase-like"/>
    <property type="match status" value="1"/>
</dbReference>
<reference evidence="3" key="1">
    <citation type="submission" date="2023-06" db="EMBL/GenBank/DDBJ databases">
        <authorList>
            <consortium name="Lawrence Berkeley National Laboratory"/>
            <person name="Ahrendt S."/>
            <person name="Sahu N."/>
            <person name="Indic B."/>
            <person name="Wong-Bajracharya J."/>
            <person name="Merenyi Z."/>
            <person name="Ke H.-M."/>
            <person name="Monk M."/>
            <person name="Kocsube S."/>
            <person name="Drula E."/>
            <person name="Lipzen A."/>
            <person name="Balint B."/>
            <person name="Henrissat B."/>
            <person name="Andreopoulos B."/>
            <person name="Martin F.M."/>
            <person name="Harder C.B."/>
            <person name="Rigling D."/>
            <person name="Ford K.L."/>
            <person name="Foster G.D."/>
            <person name="Pangilinan J."/>
            <person name="Papanicolaou A."/>
            <person name="Barry K."/>
            <person name="LaButti K."/>
            <person name="Viragh M."/>
            <person name="Koriabine M."/>
            <person name="Yan M."/>
            <person name="Riley R."/>
            <person name="Champramary S."/>
            <person name="Plett K.L."/>
            <person name="Tsai I.J."/>
            <person name="Slot J."/>
            <person name="Sipos G."/>
            <person name="Plett J."/>
            <person name="Nagy L.G."/>
            <person name="Grigoriev I.V."/>
        </authorList>
    </citation>
    <scope>NUCLEOTIDE SEQUENCE</scope>
    <source>
        <strain evidence="3">HWK02</strain>
    </source>
</reference>
<dbReference type="Pfam" id="PF00501">
    <property type="entry name" value="AMP-binding"/>
    <property type="match status" value="1"/>
</dbReference>
<protein>
    <recommendedName>
        <fullName evidence="2">AMP-dependent synthetase/ligase domain-containing protein</fullName>
    </recommendedName>
</protein>
<keyword evidence="1" id="KW-1133">Transmembrane helix</keyword>
<proteinExistence type="predicted"/>
<evidence type="ECO:0000313" key="3">
    <source>
        <dbReference type="EMBL" id="KAK0502193.1"/>
    </source>
</evidence>
<dbReference type="InterPro" id="IPR042099">
    <property type="entry name" value="ANL_N_sf"/>
</dbReference>
<comment type="caution">
    <text evidence="3">The sequence shown here is derived from an EMBL/GenBank/DDBJ whole genome shotgun (WGS) entry which is preliminary data.</text>
</comment>
<dbReference type="PANTHER" id="PTHR43767">
    <property type="entry name" value="LONG-CHAIN-FATTY-ACID--COA LIGASE"/>
    <property type="match status" value="1"/>
</dbReference>
<feature type="domain" description="AMP-dependent synthetase/ligase" evidence="2">
    <location>
        <begin position="54"/>
        <end position="252"/>
    </location>
</feature>
<keyword evidence="1" id="KW-0812">Transmembrane</keyword>
<dbReference type="PROSITE" id="PS00455">
    <property type="entry name" value="AMP_BINDING"/>
    <property type="match status" value="1"/>
</dbReference>
<dbReference type="SUPFAM" id="SSF56801">
    <property type="entry name" value="Acetyl-CoA synthetase-like"/>
    <property type="match status" value="1"/>
</dbReference>
<evidence type="ECO:0000259" key="2">
    <source>
        <dbReference type="Pfam" id="PF00501"/>
    </source>
</evidence>
<organism evidence="3 4">
    <name type="scientific">Armillaria luteobubalina</name>
    <dbReference type="NCBI Taxonomy" id="153913"/>
    <lineage>
        <taxon>Eukaryota</taxon>
        <taxon>Fungi</taxon>
        <taxon>Dikarya</taxon>
        <taxon>Basidiomycota</taxon>
        <taxon>Agaricomycotina</taxon>
        <taxon>Agaricomycetes</taxon>
        <taxon>Agaricomycetidae</taxon>
        <taxon>Agaricales</taxon>
        <taxon>Marasmiineae</taxon>
        <taxon>Physalacriaceae</taxon>
        <taxon>Armillaria</taxon>
    </lineage>
</organism>
<feature type="transmembrane region" description="Helical" evidence="1">
    <location>
        <begin position="110"/>
        <end position="131"/>
    </location>
</feature>
<dbReference type="InterPro" id="IPR000873">
    <property type="entry name" value="AMP-dep_synth/lig_dom"/>
</dbReference>
<keyword evidence="4" id="KW-1185">Reference proteome</keyword>
<dbReference type="AlphaFoldDB" id="A0AA39QIG0"/>
<name>A0AA39QIG0_9AGAR</name>
<dbReference type="InterPro" id="IPR020845">
    <property type="entry name" value="AMP-binding_CS"/>
</dbReference>
<dbReference type="EMBL" id="JAUEPU010000005">
    <property type="protein sequence ID" value="KAK0502193.1"/>
    <property type="molecule type" value="Genomic_DNA"/>
</dbReference>
<dbReference type="Proteomes" id="UP001175228">
    <property type="component" value="Unassembled WGS sequence"/>
</dbReference>
<keyword evidence="1" id="KW-0472">Membrane</keyword>
<gene>
    <name evidence="3" type="ORF">EDD18DRAFT_1458445</name>
</gene>
<evidence type="ECO:0000256" key="1">
    <source>
        <dbReference type="SAM" id="Phobius"/>
    </source>
</evidence>
<evidence type="ECO:0000313" key="4">
    <source>
        <dbReference type="Proteomes" id="UP001175228"/>
    </source>
</evidence>
<dbReference type="PANTHER" id="PTHR43767:SF1">
    <property type="entry name" value="NONRIBOSOMAL PEPTIDE SYNTHASE PES1 (EUROFUNG)-RELATED"/>
    <property type="match status" value="1"/>
</dbReference>
<sequence>MTDVEWTPRCSIDEAERLLTGPGSLLEIETRIIDGRVLKVWKNLWPSLRELFLQSAKEHADKTYIVYENERYTFREVLEQSGRCAVMLRGLYGIKKGDRIVICSRNCPKYLIVFWACHLLGAVTALVNILMPLEPLRHCFTLTKCVLIVLDVERADLVEPIATELRFACGASGYLVLEDHEGKGHWESMDAWSSVFSGYNKDHEDILSGDHPQILPEDDATITFTSGTTGLPKGVLSSQRALLSPIIDIILLITRDGLRGYTVHILQKVPITIGKSNSTYPSEKPIG</sequence>
<dbReference type="InterPro" id="IPR050237">
    <property type="entry name" value="ATP-dep_AMP-bd_enzyme"/>
</dbReference>